<dbReference type="OrthoDB" id="9854618at2"/>
<evidence type="ECO:0000313" key="2">
    <source>
        <dbReference type="Proteomes" id="UP000321734"/>
    </source>
</evidence>
<organism evidence="1 2">
    <name type="scientific">Gelidibacter salicanalis</name>
    <dbReference type="NCBI Taxonomy" id="291193"/>
    <lineage>
        <taxon>Bacteria</taxon>
        <taxon>Pseudomonadati</taxon>
        <taxon>Bacteroidota</taxon>
        <taxon>Flavobacteriia</taxon>
        <taxon>Flavobacteriales</taxon>
        <taxon>Flavobacteriaceae</taxon>
        <taxon>Gelidibacter</taxon>
    </lineage>
</organism>
<dbReference type="Proteomes" id="UP000321734">
    <property type="component" value="Unassembled WGS sequence"/>
</dbReference>
<dbReference type="EMBL" id="VORX01000002">
    <property type="protein sequence ID" value="TXE09215.1"/>
    <property type="molecule type" value="Genomic_DNA"/>
</dbReference>
<dbReference type="AlphaFoldDB" id="A0A5C7ART8"/>
<name>A0A5C7ART8_9FLAO</name>
<protein>
    <submittedName>
        <fullName evidence="1">Uncharacterized protein</fullName>
    </submittedName>
</protein>
<sequence>MPYYNLEKRPPRDNGTYIVQVLTMQGYIRKAKAVWEDQKGFNVISAPLQANEFIKAWWQY</sequence>
<accession>A0A5C7ART8</accession>
<dbReference type="RefSeq" id="WP_146890665.1">
    <property type="nucleotide sequence ID" value="NZ_VORX01000002.1"/>
</dbReference>
<gene>
    <name evidence="1" type="ORF">ES711_04590</name>
</gene>
<comment type="caution">
    <text evidence="1">The sequence shown here is derived from an EMBL/GenBank/DDBJ whole genome shotgun (WGS) entry which is preliminary data.</text>
</comment>
<reference evidence="1 2" key="1">
    <citation type="submission" date="2019-08" db="EMBL/GenBank/DDBJ databases">
        <title>Genome sequence of Gelidibacter salicanalis IC162T.</title>
        <authorList>
            <person name="Bowman J.P."/>
        </authorList>
    </citation>
    <scope>NUCLEOTIDE SEQUENCE [LARGE SCALE GENOMIC DNA]</scope>
    <source>
        <strain evidence="1 2">IC162</strain>
    </source>
</reference>
<keyword evidence="2" id="KW-1185">Reference proteome</keyword>
<proteinExistence type="predicted"/>
<evidence type="ECO:0000313" key="1">
    <source>
        <dbReference type="EMBL" id="TXE09215.1"/>
    </source>
</evidence>